<dbReference type="PATRIC" id="fig|565050.3.peg.1462"/>
<keyword evidence="2" id="KW-1185">Reference proteome</keyword>
<dbReference type="EMBL" id="CP001340">
    <property type="protein sequence ID" value="ACL94949.1"/>
    <property type="molecule type" value="Genomic_DNA"/>
</dbReference>
<keyword evidence="1" id="KW-0436">Ligase</keyword>
<dbReference type="Proteomes" id="UP000001364">
    <property type="component" value="Chromosome"/>
</dbReference>
<dbReference type="AlphaFoldDB" id="A0A0H3C6Q3"/>
<dbReference type="HOGENOM" id="CLU_1841517_0_0_5"/>
<reference evidence="1 2" key="1">
    <citation type="journal article" date="2010" name="J. Bacteriol.">
        <title>The genetic basis of laboratory adaptation in Caulobacter crescentus.</title>
        <authorList>
            <person name="Marks M.E."/>
            <person name="Castro-Rojas C.M."/>
            <person name="Teiling C."/>
            <person name="Du L."/>
            <person name="Kapatral V."/>
            <person name="Walunas T.L."/>
            <person name="Crosson S."/>
        </authorList>
    </citation>
    <scope>NUCLEOTIDE SEQUENCE [LARGE SCALE GENOMIC DNA]</scope>
    <source>
        <strain evidence="2">NA1000 / CB15N</strain>
    </source>
</reference>
<accession>A0A0H3C6Q3</accession>
<dbReference type="RefSeq" id="YP_002516857.1">
    <property type="nucleotide sequence ID" value="NC_011916.1"/>
</dbReference>
<proteinExistence type="predicted"/>
<evidence type="ECO:0000313" key="1">
    <source>
        <dbReference type="EMBL" id="ACL94949.1"/>
    </source>
</evidence>
<organism evidence="1 2">
    <name type="scientific">Caulobacter vibrioides (strain NA1000 / CB15N)</name>
    <name type="common">Caulobacter crescentus</name>
    <dbReference type="NCBI Taxonomy" id="565050"/>
    <lineage>
        <taxon>Bacteria</taxon>
        <taxon>Pseudomonadati</taxon>
        <taxon>Pseudomonadota</taxon>
        <taxon>Alphaproteobacteria</taxon>
        <taxon>Caulobacterales</taxon>
        <taxon>Caulobacteraceae</taxon>
        <taxon>Caulobacter</taxon>
    </lineage>
</organism>
<evidence type="ECO:0000313" key="2">
    <source>
        <dbReference type="Proteomes" id="UP000001364"/>
    </source>
</evidence>
<protein>
    <submittedName>
        <fullName evidence="1">DNA Ligase IV adenylation domain protein</fullName>
    </submittedName>
</protein>
<sequence>MMESLAAAGQAHLWVKLLWLLSVAGATFLVVRAITAHGRLGEIQNALRRAIDQRDEALVALKHSRQTIAELEQRLALQGDSIRLSMAVIDERLADARRAKAREARIKRLLDSDPRAGESRVETAQRLIDEALKEPRTWS</sequence>
<name>A0A0H3C6Q3_CAUVN</name>
<dbReference type="GeneID" id="7333158"/>
<gene>
    <name evidence="1" type="ordered locus">CCNA_01484</name>
</gene>
<dbReference type="RefSeq" id="WP_012640236.1">
    <property type="nucleotide sequence ID" value="NC_011916.1"/>
</dbReference>
<dbReference type="GO" id="GO:0016874">
    <property type="term" value="F:ligase activity"/>
    <property type="evidence" value="ECO:0007669"/>
    <property type="project" value="UniProtKB-KW"/>
</dbReference>
<dbReference type="KEGG" id="ccs:CCNA_01484"/>